<dbReference type="GO" id="GO:0005737">
    <property type="term" value="C:cytoplasm"/>
    <property type="evidence" value="ECO:0007669"/>
    <property type="project" value="TreeGrafter"/>
</dbReference>
<dbReference type="PANTHER" id="PTHR31213:SF157">
    <property type="entry name" value="MAJOR ALLERGEN MAL D 1-LIKE"/>
    <property type="match status" value="1"/>
</dbReference>
<comment type="similarity">
    <text evidence="1">Belongs to the BetVI family.</text>
</comment>
<dbReference type="EMBL" id="JAKOGI010000916">
    <property type="protein sequence ID" value="KAJ8429261.1"/>
    <property type="molecule type" value="Genomic_DNA"/>
</dbReference>
<comment type="caution">
    <text evidence="3">The sequence shown here is derived from an EMBL/GenBank/DDBJ whole genome shotgun (WGS) entry which is preliminary data.</text>
</comment>
<dbReference type="GO" id="GO:0005634">
    <property type="term" value="C:nucleus"/>
    <property type="evidence" value="ECO:0007669"/>
    <property type="project" value="TreeGrafter"/>
</dbReference>
<protein>
    <recommendedName>
        <fullName evidence="2">Bet v I/Major latex protein domain-containing protein</fullName>
    </recommendedName>
</protein>
<dbReference type="FunFam" id="3.30.530.20:FF:000007">
    <property type="entry name" value="Major pollen allergen Bet v 1-A"/>
    <property type="match status" value="1"/>
</dbReference>
<dbReference type="GO" id="GO:0006952">
    <property type="term" value="P:defense response"/>
    <property type="evidence" value="ECO:0007669"/>
    <property type="project" value="InterPro"/>
</dbReference>
<dbReference type="InterPro" id="IPR023393">
    <property type="entry name" value="START-like_dom_sf"/>
</dbReference>
<organism evidence="3 4">
    <name type="scientific">Carnegiea gigantea</name>
    <dbReference type="NCBI Taxonomy" id="171969"/>
    <lineage>
        <taxon>Eukaryota</taxon>
        <taxon>Viridiplantae</taxon>
        <taxon>Streptophyta</taxon>
        <taxon>Embryophyta</taxon>
        <taxon>Tracheophyta</taxon>
        <taxon>Spermatophyta</taxon>
        <taxon>Magnoliopsida</taxon>
        <taxon>eudicotyledons</taxon>
        <taxon>Gunneridae</taxon>
        <taxon>Pentapetalae</taxon>
        <taxon>Caryophyllales</taxon>
        <taxon>Cactineae</taxon>
        <taxon>Cactaceae</taxon>
        <taxon>Cactoideae</taxon>
        <taxon>Echinocereeae</taxon>
        <taxon>Carnegiea</taxon>
    </lineage>
</organism>
<dbReference type="CDD" id="cd07816">
    <property type="entry name" value="Bet_v1-like"/>
    <property type="match status" value="1"/>
</dbReference>
<reference evidence="3" key="1">
    <citation type="submission" date="2022-04" db="EMBL/GenBank/DDBJ databases">
        <title>Carnegiea gigantea Genome sequencing and assembly v2.</title>
        <authorList>
            <person name="Copetti D."/>
            <person name="Sanderson M.J."/>
            <person name="Burquez A."/>
            <person name="Wojciechowski M.F."/>
        </authorList>
    </citation>
    <scope>NUCLEOTIDE SEQUENCE</scope>
    <source>
        <strain evidence="3">SGP5-SGP5p</strain>
        <tissue evidence="3">Aerial part</tissue>
    </source>
</reference>
<evidence type="ECO:0000313" key="4">
    <source>
        <dbReference type="Proteomes" id="UP001153076"/>
    </source>
</evidence>
<feature type="domain" description="Bet v I/Major latex protein" evidence="2">
    <location>
        <begin position="2"/>
        <end position="155"/>
    </location>
</feature>
<dbReference type="GO" id="GO:0004864">
    <property type="term" value="F:protein phosphatase inhibitor activity"/>
    <property type="evidence" value="ECO:0007669"/>
    <property type="project" value="InterPro"/>
</dbReference>
<dbReference type="SUPFAM" id="SSF55961">
    <property type="entry name" value="Bet v1-like"/>
    <property type="match status" value="1"/>
</dbReference>
<dbReference type="OrthoDB" id="1500546at2759"/>
<dbReference type="Gene3D" id="3.30.530.20">
    <property type="match status" value="1"/>
</dbReference>
<sequence>MGVHTYTLADITTPVAPKRMFQALQIDNHNFAKNLPQFVKSIEFVQGDSTTAGCIKQINLPDGSPVKYLKNRVDEIDFDKYYVKYTTIEGDALGDALECIVYENKFEPSGTGCRFTVIAHYHTKGDAGVKEQDIADTKEAIKENVKAVEEYLLANPQVYA</sequence>
<dbReference type="InterPro" id="IPR050279">
    <property type="entry name" value="Plant_def-hormone_signal"/>
</dbReference>
<evidence type="ECO:0000313" key="3">
    <source>
        <dbReference type="EMBL" id="KAJ8429261.1"/>
    </source>
</evidence>
<dbReference type="GO" id="GO:0010427">
    <property type="term" value="F:abscisic acid binding"/>
    <property type="evidence" value="ECO:0007669"/>
    <property type="project" value="InterPro"/>
</dbReference>
<proteinExistence type="inferred from homology"/>
<dbReference type="Pfam" id="PF00407">
    <property type="entry name" value="Bet_v_1"/>
    <property type="match status" value="1"/>
</dbReference>
<dbReference type="InterPro" id="IPR000916">
    <property type="entry name" value="Bet_v_I/MLP"/>
</dbReference>
<name>A0A9Q1JQS1_9CARY</name>
<dbReference type="GO" id="GO:0009738">
    <property type="term" value="P:abscisic acid-activated signaling pathway"/>
    <property type="evidence" value="ECO:0007669"/>
    <property type="project" value="InterPro"/>
</dbReference>
<evidence type="ECO:0000259" key="2">
    <source>
        <dbReference type="Pfam" id="PF00407"/>
    </source>
</evidence>
<keyword evidence="4" id="KW-1185">Reference proteome</keyword>
<gene>
    <name evidence="3" type="ORF">Cgig2_027542</name>
</gene>
<dbReference type="PANTHER" id="PTHR31213">
    <property type="entry name" value="OS08G0374000 PROTEIN-RELATED"/>
    <property type="match status" value="1"/>
</dbReference>
<dbReference type="Proteomes" id="UP001153076">
    <property type="component" value="Unassembled WGS sequence"/>
</dbReference>
<dbReference type="InterPro" id="IPR024949">
    <property type="entry name" value="Bet_v_I_allergen"/>
</dbReference>
<dbReference type="AlphaFoldDB" id="A0A9Q1JQS1"/>
<dbReference type="PRINTS" id="PR00634">
    <property type="entry name" value="BETALLERGEN"/>
</dbReference>
<accession>A0A9Q1JQS1</accession>
<evidence type="ECO:0000256" key="1">
    <source>
        <dbReference type="ARBA" id="ARBA00009744"/>
    </source>
</evidence>
<dbReference type="GO" id="GO:0038023">
    <property type="term" value="F:signaling receptor activity"/>
    <property type="evidence" value="ECO:0007669"/>
    <property type="project" value="InterPro"/>
</dbReference>